<dbReference type="PRINTS" id="PR01713">
    <property type="entry name" value="NUCEPIMERASE"/>
</dbReference>
<evidence type="ECO:0000259" key="2">
    <source>
        <dbReference type="Pfam" id="PF01370"/>
    </source>
</evidence>
<dbReference type="AlphaFoldDB" id="A0A506U1E0"/>
<reference evidence="3 4" key="1">
    <citation type="submission" date="2019-06" db="EMBL/GenBank/DDBJ databases">
        <authorList>
            <person name="Li M."/>
        </authorList>
    </citation>
    <scope>NUCLEOTIDE SEQUENCE [LARGE SCALE GENOMIC DNA]</scope>
    <source>
        <strain evidence="3 4">BGMRC6574</strain>
    </source>
</reference>
<evidence type="ECO:0000313" key="4">
    <source>
        <dbReference type="Proteomes" id="UP000320314"/>
    </source>
</evidence>
<sequence length="322" mass="35806">MTTLVTGAAGFIGYHVSRHLLERGDRVVGIDDLNPYYDVGLKTARLEGLRRYDTFAFNRGDIAEEGVLRDATRDEHITHVVHLAAQAGVRHSIDNPHVYARSNVVGHLQVLEYCRHNASLQHLVYASSSSVYGGNTKVPFSEDDRVDTPVSLYAATKRADELMSASYAHLYGFRQTGIRFFTVYGPLGRPDMAYWLFTEAMRRGAPIRLFDAGRGKRDFTYIDDAVKGVLSIHDSPRDASRPAHAIYNIGNNRPEPVGKMVSTLESLLGVKAKIEELPAQPGDMAYTAADIDAIQRDFSFSPDTPLETGLEAFVSWYRDFCG</sequence>
<proteinExistence type="predicted"/>
<dbReference type="InterPro" id="IPR036291">
    <property type="entry name" value="NAD(P)-bd_dom_sf"/>
</dbReference>
<organism evidence="3 4">
    <name type="scientific">Pararhizobium mangrovi</name>
    <dbReference type="NCBI Taxonomy" id="2590452"/>
    <lineage>
        <taxon>Bacteria</taxon>
        <taxon>Pseudomonadati</taxon>
        <taxon>Pseudomonadota</taxon>
        <taxon>Alphaproteobacteria</taxon>
        <taxon>Hyphomicrobiales</taxon>
        <taxon>Rhizobiaceae</taxon>
        <taxon>Rhizobium/Agrobacterium group</taxon>
        <taxon>Pararhizobium</taxon>
    </lineage>
</organism>
<dbReference type="RefSeq" id="WP_141167163.1">
    <property type="nucleotide sequence ID" value="NZ_VHLH01000020.1"/>
</dbReference>
<feature type="domain" description="NAD-dependent epimerase/dehydratase" evidence="2">
    <location>
        <begin position="4"/>
        <end position="250"/>
    </location>
</feature>
<dbReference type="OrthoDB" id="9801785at2"/>
<evidence type="ECO:0000313" key="3">
    <source>
        <dbReference type="EMBL" id="TPW27570.1"/>
    </source>
</evidence>
<dbReference type="Proteomes" id="UP000320314">
    <property type="component" value="Unassembled WGS sequence"/>
</dbReference>
<keyword evidence="1" id="KW-0520">NAD</keyword>
<keyword evidence="4" id="KW-1185">Reference proteome</keyword>
<dbReference type="InterPro" id="IPR001509">
    <property type="entry name" value="Epimerase_deHydtase"/>
</dbReference>
<comment type="caution">
    <text evidence="3">The sequence shown here is derived from an EMBL/GenBank/DDBJ whole genome shotgun (WGS) entry which is preliminary data.</text>
</comment>
<dbReference type="Gene3D" id="3.40.50.720">
    <property type="entry name" value="NAD(P)-binding Rossmann-like Domain"/>
    <property type="match status" value="1"/>
</dbReference>
<dbReference type="Pfam" id="PF01370">
    <property type="entry name" value="Epimerase"/>
    <property type="match status" value="1"/>
</dbReference>
<evidence type="ECO:0000256" key="1">
    <source>
        <dbReference type="ARBA" id="ARBA00023027"/>
    </source>
</evidence>
<dbReference type="EMBL" id="VHLH01000020">
    <property type="protein sequence ID" value="TPW27570.1"/>
    <property type="molecule type" value="Genomic_DNA"/>
</dbReference>
<dbReference type="PANTHER" id="PTHR43574">
    <property type="entry name" value="EPIMERASE-RELATED"/>
    <property type="match status" value="1"/>
</dbReference>
<dbReference type="SUPFAM" id="SSF51735">
    <property type="entry name" value="NAD(P)-binding Rossmann-fold domains"/>
    <property type="match status" value="1"/>
</dbReference>
<gene>
    <name evidence="3" type="ORF">FJU11_11310</name>
</gene>
<name>A0A506U1E0_9HYPH</name>
<protein>
    <submittedName>
        <fullName evidence="3">NAD-dependent epimerase/dehydratase family protein</fullName>
    </submittedName>
</protein>
<accession>A0A506U1E0</accession>